<evidence type="ECO:0008006" key="5">
    <source>
        <dbReference type="Google" id="ProtNLM"/>
    </source>
</evidence>
<sequence length="217" mass="22954">MLFSGLFLLPVLAGPLGCVAAGSPWFGRQQMDVANCTSRSARMRNLTVYGVQILYTSPPPATRLPSNGTHSTNSSSSRDTSTSVVFQMYNAVLGVDAQCAAHVSPADGTSVHGAAANTWHTCFVESRDTRITAAFQFDLGPRHVLTVNETWICNDGHGVAVNGLKNTSSAATTATFQALGTNNLTTLCPETINITLGQHYCAEVPDLPLPVTVTRVA</sequence>
<dbReference type="AlphaFoldDB" id="A0A162IFD9"/>
<keyword evidence="2" id="KW-0732">Signal</keyword>
<evidence type="ECO:0000313" key="3">
    <source>
        <dbReference type="EMBL" id="OAA56355.1"/>
    </source>
</evidence>
<keyword evidence="4" id="KW-1185">Reference proteome</keyword>
<feature type="signal peptide" evidence="2">
    <location>
        <begin position="1"/>
        <end position="21"/>
    </location>
</feature>
<protein>
    <recommendedName>
        <fullName evidence="5">AA1-like domain-containing protein</fullName>
    </recommendedName>
</protein>
<evidence type="ECO:0000256" key="1">
    <source>
        <dbReference type="SAM" id="MobiDB-lite"/>
    </source>
</evidence>
<feature type="chain" id="PRO_5007835683" description="AA1-like domain-containing protein" evidence="2">
    <location>
        <begin position="22"/>
        <end position="217"/>
    </location>
</feature>
<organism evidence="3 4">
    <name type="scientific">Niveomyces insectorum RCEF 264</name>
    <dbReference type="NCBI Taxonomy" id="1081102"/>
    <lineage>
        <taxon>Eukaryota</taxon>
        <taxon>Fungi</taxon>
        <taxon>Dikarya</taxon>
        <taxon>Ascomycota</taxon>
        <taxon>Pezizomycotina</taxon>
        <taxon>Sordariomycetes</taxon>
        <taxon>Hypocreomycetidae</taxon>
        <taxon>Hypocreales</taxon>
        <taxon>Cordycipitaceae</taxon>
        <taxon>Niveomyces</taxon>
    </lineage>
</organism>
<feature type="region of interest" description="Disordered" evidence="1">
    <location>
        <begin position="60"/>
        <end position="79"/>
    </location>
</feature>
<dbReference type="Proteomes" id="UP000076874">
    <property type="component" value="Unassembled WGS sequence"/>
</dbReference>
<gene>
    <name evidence="3" type="ORF">SPI_07966</name>
</gene>
<evidence type="ECO:0000313" key="4">
    <source>
        <dbReference type="Proteomes" id="UP000076874"/>
    </source>
</evidence>
<dbReference type="OrthoDB" id="5206266at2759"/>
<proteinExistence type="predicted"/>
<feature type="compositionally biased region" description="Low complexity" evidence="1">
    <location>
        <begin position="66"/>
        <end position="79"/>
    </location>
</feature>
<evidence type="ECO:0000256" key="2">
    <source>
        <dbReference type="SAM" id="SignalP"/>
    </source>
</evidence>
<comment type="caution">
    <text evidence="3">The sequence shown here is derived from an EMBL/GenBank/DDBJ whole genome shotgun (WGS) entry which is preliminary data.</text>
</comment>
<dbReference type="EMBL" id="AZHD01000017">
    <property type="protein sequence ID" value="OAA56355.1"/>
    <property type="molecule type" value="Genomic_DNA"/>
</dbReference>
<accession>A0A162IFD9</accession>
<name>A0A162IFD9_9HYPO</name>
<reference evidence="3 4" key="1">
    <citation type="journal article" date="2016" name="Genome Biol. Evol.">
        <title>Divergent and convergent evolution of fungal pathogenicity.</title>
        <authorList>
            <person name="Shang Y."/>
            <person name="Xiao G."/>
            <person name="Zheng P."/>
            <person name="Cen K."/>
            <person name="Zhan S."/>
            <person name="Wang C."/>
        </authorList>
    </citation>
    <scope>NUCLEOTIDE SEQUENCE [LARGE SCALE GENOMIC DNA]</scope>
    <source>
        <strain evidence="3 4">RCEF 264</strain>
    </source>
</reference>